<comment type="subcellular location">
    <subcellularLocation>
        <location evidence="1">Cell membrane</location>
        <topology evidence="1">Multi-pass membrane protein</topology>
    </subcellularLocation>
</comment>
<evidence type="ECO:0000256" key="3">
    <source>
        <dbReference type="ARBA" id="ARBA00022475"/>
    </source>
</evidence>
<proteinExistence type="inferred from homology"/>
<dbReference type="Pfam" id="PF04239">
    <property type="entry name" value="DUF421"/>
    <property type="match status" value="1"/>
</dbReference>
<evidence type="ECO:0000313" key="9">
    <source>
        <dbReference type="EMBL" id="GAA0244673.1"/>
    </source>
</evidence>
<evidence type="ECO:0000256" key="6">
    <source>
        <dbReference type="ARBA" id="ARBA00023136"/>
    </source>
</evidence>
<dbReference type="RefSeq" id="WP_343880387.1">
    <property type="nucleotide sequence ID" value="NZ_BAAAFO010000001.1"/>
</dbReference>
<dbReference type="Proteomes" id="UP001500657">
    <property type="component" value="Unassembled WGS sequence"/>
</dbReference>
<evidence type="ECO:0000256" key="5">
    <source>
        <dbReference type="ARBA" id="ARBA00022989"/>
    </source>
</evidence>
<feature type="domain" description="YetF C-terminal" evidence="8">
    <location>
        <begin position="80"/>
        <end position="147"/>
    </location>
</feature>
<comment type="similarity">
    <text evidence="2">Belongs to the UPF0702 family.</text>
</comment>
<keyword evidence="4 7" id="KW-0812">Transmembrane</keyword>
<dbReference type="PANTHER" id="PTHR34582">
    <property type="entry name" value="UPF0702 TRANSMEMBRANE PROTEIN YCAP"/>
    <property type="match status" value="1"/>
</dbReference>
<keyword evidence="6 7" id="KW-0472">Membrane</keyword>
<keyword evidence="3" id="KW-1003">Cell membrane</keyword>
<feature type="transmembrane region" description="Helical" evidence="7">
    <location>
        <begin position="58"/>
        <end position="75"/>
    </location>
</feature>
<evidence type="ECO:0000256" key="7">
    <source>
        <dbReference type="SAM" id="Phobius"/>
    </source>
</evidence>
<keyword evidence="5 7" id="KW-1133">Transmembrane helix</keyword>
<dbReference type="InterPro" id="IPR007353">
    <property type="entry name" value="DUF421"/>
</dbReference>
<dbReference type="EMBL" id="BAAAFO010000001">
    <property type="protein sequence ID" value="GAA0244673.1"/>
    <property type="molecule type" value="Genomic_DNA"/>
</dbReference>
<keyword evidence="10" id="KW-1185">Reference proteome</keyword>
<dbReference type="Gene3D" id="3.30.240.20">
    <property type="entry name" value="bsu07140 like domains"/>
    <property type="match status" value="1"/>
</dbReference>
<name>A0ABP3DZ86_9GAMM</name>
<reference evidence="10" key="1">
    <citation type="journal article" date="2019" name="Int. J. Syst. Evol. Microbiol.">
        <title>The Global Catalogue of Microorganisms (GCM) 10K type strain sequencing project: providing services to taxonomists for standard genome sequencing and annotation.</title>
        <authorList>
            <consortium name="The Broad Institute Genomics Platform"/>
            <consortium name="The Broad Institute Genome Sequencing Center for Infectious Disease"/>
            <person name="Wu L."/>
            <person name="Ma J."/>
        </authorList>
    </citation>
    <scope>NUCLEOTIDE SEQUENCE [LARGE SCALE GENOMIC DNA]</scope>
    <source>
        <strain evidence="10">JCM 16242</strain>
    </source>
</reference>
<organism evidence="9 10">
    <name type="scientific">Rhodanobacter caeni</name>
    <dbReference type="NCBI Taxonomy" id="657654"/>
    <lineage>
        <taxon>Bacteria</taxon>
        <taxon>Pseudomonadati</taxon>
        <taxon>Pseudomonadota</taxon>
        <taxon>Gammaproteobacteria</taxon>
        <taxon>Lysobacterales</taxon>
        <taxon>Rhodanobacteraceae</taxon>
        <taxon>Rhodanobacter</taxon>
    </lineage>
</organism>
<gene>
    <name evidence="9" type="ORF">GCM10009126_07940</name>
</gene>
<evidence type="ECO:0000313" key="10">
    <source>
        <dbReference type="Proteomes" id="UP001500657"/>
    </source>
</evidence>
<accession>A0ABP3DZ86</accession>
<evidence type="ECO:0000256" key="2">
    <source>
        <dbReference type="ARBA" id="ARBA00006448"/>
    </source>
</evidence>
<comment type="caution">
    <text evidence="9">The sequence shown here is derived from an EMBL/GenBank/DDBJ whole genome shotgun (WGS) entry which is preliminary data.</text>
</comment>
<sequence length="149" mass="16496">MESILRGVVVYAFLFLIFRIAGKRTLAQTSPFELVLLLIISETTQQAMVDSDHSVTNAFLLIMTLVGLSIALSVLKHYSSTASRWLEGLPVLVVRDGRWDKRTADKMRVDEAEVMTAARTSHGLERLDQVKHAAVENDGTISIVPRDGS</sequence>
<dbReference type="PANTHER" id="PTHR34582:SF6">
    <property type="entry name" value="UPF0702 TRANSMEMBRANE PROTEIN YCAP"/>
    <property type="match status" value="1"/>
</dbReference>
<evidence type="ECO:0000256" key="1">
    <source>
        <dbReference type="ARBA" id="ARBA00004651"/>
    </source>
</evidence>
<dbReference type="InterPro" id="IPR023090">
    <property type="entry name" value="UPF0702_alpha/beta_dom_sf"/>
</dbReference>
<protein>
    <submittedName>
        <fullName evidence="9">DUF421 domain-containing protein</fullName>
    </submittedName>
</protein>
<evidence type="ECO:0000256" key="4">
    <source>
        <dbReference type="ARBA" id="ARBA00022692"/>
    </source>
</evidence>
<evidence type="ECO:0000259" key="8">
    <source>
        <dbReference type="Pfam" id="PF04239"/>
    </source>
</evidence>